<protein>
    <recommendedName>
        <fullName evidence="1">C2H2-type domain-containing protein</fullName>
    </recommendedName>
</protein>
<gene>
    <name evidence="2" type="ORF">ZHD862_LOCUS36237</name>
</gene>
<comment type="caution">
    <text evidence="2">The sequence shown here is derived from an EMBL/GenBank/DDBJ whole genome shotgun (WGS) entry which is preliminary data.</text>
</comment>
<dbReference type="PROSITE" id="PS00028">
    <property type="entry name" value="ZINC_FINGER_C2H2_1"/>
    <property type="match status" value="1"/>
</dbReference>
<evidence type="ECO:0000313" key="2">
    <source>
        <dbReference type="EMBL" id="CAF1473315.1"/>
    </source>
</evidence>
<accession>A0A815R8U1</accession>
<dbReference type="EMBL" id="CAJNOT010005726">
    <property type="protein sequence ID" value="CAF1473315.1"/>
    <property type="molecule type" value="Genomic_DNA"/>
</dbReference>
<dbReference type="InterPro" id="IPR013087">
    <property type="entry name" value="Znf_C2H2_type"/>
</dbReference>
<dbReference type="AlphaFoldDB" id="A0A815R8U1"/>
<proteinExistence type="predicted"/>
<dbReference type="Proteomes" id="UP000663864">
    <property type="component" value="Unassembled WGS sequence"/>
</dbReference>
<evidence type="ECO:0000313" key="3">
    <source>
        <dbReference type="Proteomes" id="UP000663864"/>
    </source>
</evidence>
<reference evidence="2" key="1">
    <citation type="submission" date="2021-02" db="EMBL/GenBank/DDBJ databases">
        <authorList>
            <person name="Nowell W R."/>
        </authorList>
    </citation>
    <scope>NUCLEOTIDE SEQUENCE</scope>
</reference>
<evidence type="ECO:0000259" key="1">
    <source>
        <dbReference type="PROSITE" id="PS00028"/>
    </source>
</evidence>
<feature type="non-terminal residue" evidence="2">
    <location>
        <position position="1"/>
    </location>
</feature>
<dbReference type="PANTHER" id="PTHR46954:SF1">
    <property type="entry name" value="C2H2-TYPE DOMAIN-CONTAINING PROTEIN"/>
    <property type="match status" value="1"/>
</dbReference>
<sequence length="328" mass="38095">PGQSAHNIVERRMAPLSHDLAGLILPHYYFGSHLNESGVTVHVDLEKLNFRKAGQILAERWNQSVIDGFPCVAEYINPSATTDDERRQIDVKIVMDELLRKICAEEEAEEGYEFRVRASDEYYQENARASRENIGEQPKYDIDEYWSPVPFERTPYGIRMAERDYQRGQFYGLLFQRTQYHGVVIQHTQNEMLPFDYCCSSVKKELKKRTCRICNQYIPAAYRMKNHYKIHAQNYEPFDHDQDDRLPPPLTINDITINSNEIQSLTPAALAPVVKIEMLDWLQADFDNIDLSSTVTQLASDRITRSMKKLFVEENNDELDSKNLVHLG</sequence>
<feature type="domain" description="C2H2-type" evidence="1">
    <location>
        <begin position="211"/>
        <end position="231"/>
    </location>
</feature>
<dbReference type="PANTHER" id="PTHR46954">
    <property type="entry name" value="C2H2-TYPE DOMAIN-CONTAINING PROTEIN"/>
    <property type="match status" value="1"/>
</dbReference>
<name>A0A815R8U1_9BILA</name>
<organism evidence="2 3">
    <name type="scientific">Rotaria sordida</name>
    <dbReference type="NCBI Taxonomy" id="392033"/>
    <lineage>
        <taxon>Eukaryota</taxon>
        <taxon>Metazoa</taxon>
        <taxon>Spiralia</taxon>
        <taxon>Gnathifera</taxon>
        <taxon>Rotifera</taxon>
        <taxon>Eurotatoria</taxon>
        <taxon>Bdelloidea</taxon>
        <taxon>Philodinida</taxon>
        <taxon>Philodinidae</taxon>
        <taxon>Rotaria</taxon>
    </lineage>
</organism>